<evidence type="ECO:0000259" key="3">
    <source>
        <dbReference type="Pfam" id="PF13460"/>
    </source>
</evidence>
<sequence length="297" mass="32194">MSAAKRVLIAGASGYLGRYAVSEFSKRGYRIRALVRNPEKIKTAGPHGEPAIYDLVDEIVIGDVTDPATIEGVCNGVDIVFSALGLTAPDPKLTSYDVDHLGNGRILEQAIGQKVSRFIYVSVFNQDKMPEIPTIKAHERFVADLKASGLSWAVIRPNGYFSDMGRFFSMARSGHLFMVGEGEKKINPIHGADLAVVCADAADGECREIPVGGPDIYTFRAVMEMAFHACGKSPWITSMPMWLAEGSLMVTGLFNRNLADLLSFAVEALKFDHVAPAYGSHHLKDFFAGLASAGKHD</sequence>
<keyword evidence="1" id="KW-0602">Photosynthesis</keyword>
<name>Q0YQH5_9CHLB</name>
<dbReference type="GO" id="GO:0016853">
    <property type="term" value="F:isomerase activity"/>
    <property type="evidence" value="ECO:0007669"/>
    <property type="project" value="UniProtKB-KW"/>
</dbReference>
<dbReference type="Gene3D" id="3.40.50.720">
    <property type="entry name" value="NAD(P)-binding Rossmann-like Domain"/>
    <property type="match status" value="1"/>
</dbReference>
<evidence type="ECO:0000256" key="1">
    <source>
        <dbReference type="ARBA" id="ARBA00022531"/>
    </source>
</evidence>
<dbReference type="AlphaFoldDB" id="Q0YQH5"/>
<evidence type="ECO:0000256" key="2">
    <source>
        <dbReference type="ARBA" id="ARBA00023276"/>
    </source>
</evidence>
<dbReference type="GO" id="GO:0009523">
    <property type="term" value="C:photosystem II"/>
    <property type="evidence" value="ECO:0007669"/>
    <property type="project" value="UniProtKB-KW"/>
</dbReference>
<dbReference type="RefSeq" id="WP_006366808.1">
    <property type="nucleotide sequence ID" value="NZ_AASE01000017.1"/>
</dbReference>
<protein>
    <submittedName>
        <fullName evidence="4">NAD-dependent epimerase/dehydratase:3-beta hydroxysteroid dehydrogenase/isomerase:NmrA-like</fullName>
    </submittedName>
</protein>
<dbReference type="InterPro" id="IPR044256">
    <property type="entry name" value="HCF244-like"/>
</dbReference>
<keyword evidence="2" id="KW-0604">Photosystem II</keyword>
<reference evidence="4 5" key="1">
    <citation type="submission" date="2006-07" db="EMBL/GenBank/DDBJ databases">
        <title>Annotation of the draft genome assembly of Chlorobium ferroxidans DSM 13031.</title>
        <authorList>
            <consortium name="US DOE Joint Genome Institute (JGI-ORNL)"/>
            <person name="Larimer F."/>
            <person name="Land M."/>
            <person name="Hauser L."/>
        </authorList>
    </citation>
    <scope>NUCLEOTIDE SEQUENCE [LARGE SCALE GENOMIC DNA]</scope>
    <source>
        <strain evidence="4 5">DSM 13031</strain>
    </source>
</reference>
<accession>Q0YQH5</accession>
<reference evidence="4 5" key="2">
    <citation type="submission" date="2006-07" db="EMBL/GenBank/DDBJ databases">
        <title>Sequencing of the draft genome and assembly of Chlorobium ferroxidans DSM 13031.</title>
        <authorList>
            <consortium name="US DOE Joint Genome Institute (JGI-PGF)"/>
            <person name="Copeland A."/>
            <person name="Lucas S."/>
            <person name="Lapidus A."/>
            <person name="Barry K."/>
            <person name="Glavina del Rio T."/>
            <person name="Dalin E."/>
            <person name="Tice H."/>
            <person name="Bruce D."/>
            <person name="Pitluck S."/>
            <person name="Richardson P."/>
        </authorList>
    </citation>
    <scope>NUCLEOTIDE SEQUENCE [LARGE SCALE GENOMIC DNA]</scope>
    <source>
        <strain evidence="4 5">DSM 13031</strain>
    </source>
</reference>
<proteinExistence type="predicted"/>
<dbReference type="Pfam" id="PF13460">
    <property type="entry name" value="NAD_binding_10"/>
    <property type="match status" value="1"/>
</dbReference>
<dbReference type="PANTHER" id="PTHR47128:SF2">
    <property type="entry name" value="PROTEIN HIGH CHLOROPHYLL FLUORESCENCE PHENOTYPE 244, CHLOROPLASTIC"/>
    <property type="match status" value="1"/>
</dbReference>
<dbReference type="CDD" id="cd05243">
    <property type="entry name" value="SDR_a5"/>
    <property type="match status" value="1"/>
</dbReference>
<keyword evidence="4" id="KW-0413">Isomerase</keyword>
<dbReference type="InterPro" id="IPR036291">
    <property type="entry name" value="NAD(P)-bd_dom_sf"/>
</dbReference>
<dbReference type="EMBL" id="AASE01000017">
    <property type="protein sequence ID" value="EAT58535.1"/>
    <property type="molecule type" value="Genomic_DNA"/>
</dbReference>
<evidence type="ECO:0000313" key="4">
    <source>
        <dbReference type="EMBL" id="EAT58535.1"/>
    </source>
</evidence>
<dbReference type="GO" id="GO:0015979">
    <property type="term" value="P:photosynthesis"/>
    <property type="evidence" value="ECO:0007669"/>
    <property type="project" value="UniProtKB-KW"/>
</dbReference>
<feature type="domain" description="NAD(P)-binding" evidence="3">
    <location>
        <begin position="11"/>
        <end position="202"/>
    </location>
</feature>
<dbReference type="InterPro" id="IPR016040">
    <property type="entry name" value="NAD(P)-bd_dom"/>
</dbReference>
<keyword evidence="5" id="KW-1185">Reference proteome</keyword>
<dbReference type="SUPFAM" id="SSF51735">
    <property type="entry name" value="NAD(P)-binding Rossmann-fold domains"/>
    <property type="match status" value="1"/>
</dbReference>
<dbReference type="OrthoDB" id="9803892at2"/>
<evidence type="ECO:0000313" key="5">
    <source>
        <dbReference type="Proteomes" id="UP000004162"/>
    </source>
</evidence>
<dbReference type="PANTHER" id="PTHR47128">
    <property type="match status" value="1"/>
</dbReference>
<gene>
    <name evidence="4" type="ORF">CferDRAFT_0563</name>
</gene>
<organism evidence="4 5">
    <name type="scientific">Chlorobium ferrooxidans DSM 13031</name>
    <dbReference type="NCBI Taxonomy" id="377431"/>
    <lineage>
        <taxon>Bacteria</taxon>
        <taxon>Pseudomonadati</taxon>
        <taxon>Chlorobiota</taxon>
        <taxon>Chlorobiia</taxon>
        <taxon>Chlorobiales</taxon>
        <taxon>Chlorobiaceae</taxon>
        <taxon>Chlorobium/Pelodictyon group</taxon>
        <taxon>Chlorobium</taxon>
    </lineage>
</organism>
<comment type="caution">
    <text evidence="4">The sequence shown here is derived from an EMBL/GenBank/DDBJ whole genome shotgun (WGS) entry which is preliminary data.</text>
</comment>
<dbReference type="Proteomes" id="UP000004162">
    <property type="component" value="Unassembled WGS sequence"/>
</dbReference>